<name>A0A9W8M1G2_9FUNG</name>
<evidence type="ECO:0000256" key="2">
    <source>
        <dbReference type="ARBA" id="ARBA00022723"/>
    </source>
</evidence>
<gene>
    <name evidence="7" type="ORF">IWW36_001532</name>
</gene>
<evidence type="ECO:0008006" key="9">
    <source>
        <dbReference type="Google" id="ProtNLM"/>
    </source>
</evidence>
<evidence type="ECO:0000313" key="7">
    <source>
        <dbReference type="EMBL" id="KAJ2850906.1"/>
    </source>
</evidence>
<dbReference type="GO" id="GO:0020037">
    <property type="term" value="F:heme binding"/>
    <property type="evidence" value="ECO:0007669"/>
    <property type="project" value="InterPro"/>
</dbReference>
<dbReference type="InterPro" id="IPR002401">
    <property type="entry name" value="Cyt_P450_E_grp-I"/>
</dbReference>
<keyword evidence="2 5" id="KW-0479">Metal-binding</keyword>
<sequence>MSAQNIIINSFRFVLRLIERRNISPLKLVSWLLGIYSVSRLAYRVVYGLFFSPLSQLPGSNLSKLSMIGVKIDAALGNLGERTENDYYKYGDIYRIGPKSVVISNPSDVRRVLSTHRFRKSRIYQNFAVVDDTTFSTLSAELTHTRRKQVGPAFTHGHLAAMEPTILECGIKSIMERWDCELAKQQGLGDSAVVNYAHHFLCCTFDVISALGYGQRFHALRDNNTRIMDWVQDTTLLCSLRVIFKNVNAFPISLYTRKLVQSIDEFIAFGNSATDQRREQLRKGLIEKPKDILQALIDAEDPDSKIKMTRSQITAENIVFLVAGTDTTALTLTWTIHYLMLYPEVYKKAVDEVRSRFTRDHLITYAEGKAQLPYIEAVIYEALRIRAVSGTALPRVVPEGGATFQGYFLPGGTQINVNIAGANHHHGTWENPRLFRPERFIEDKTAKHKVLTFSSGVRICPGRNLAHYEMMTIVANLLKNYDLSLPPNALFTPNKQDADGYPQTMPCSHNLSVGPKFPERDCQILIKRAADYRKH</sequence>
<dbReference type="Proteomes" id="UP001139887">
    <property type="component" value="Unassembled WGS sequence"/>
</dbReference>
<dbReference type="PANTHER" id="PTHR24305:SF235">
    <property type="entry name" value="CYTOCHROME P450 MONOOXYGENASE APDB-RELATED"/>
    <property type="match status" value="1"/>
</dbReference>
<dbReference type="InterPro" id="IPR036396">
    <property type="entry name" value="Cyt_P450_sf"/>
</dbReference>
<dbReference type="PRINTS" id="PR00385">
    <property type="entry name" value="P450"/>
</dbReference>
<keyword evidence="8" id="KW-1185">Reference proteome</keyword>
<keyword evidence="4 5" id="KW-0408">Iron</keyword>
<dbReference type="AlphaFoldDB" id="A0A9W8M1G2"/>
<organism evidence="7 8">
    <name type="scientific">Coemansia brasiliensis</name>
    <dbReference type="NCBI Taxonomy" id="2650707"/>
    <lineage>
        <taxon>Eukaryota</taxon>
        <taxon>Fungi</taxon>
        <taxon>Fungi incertae sedis</taxon>
        <taxon>Zoopagomycota</taxon>
        <taxon>Kickxellomycotina</taxon>
        <taxon>Kickxellomycetes</taxon>
        <taxon>Kickxellales</taxon>
        <taxon>Kickxellaceae</taxon>
        <taxon>Coemansia</taxon>
    </lineage>
</organism>
<dbReference type="GO" id="GO:0044550">
    <property type="term" value="P:secondary metabolite biosynthetic process"/>
    <property type="evidence" value="ECO:0007669"/>
    <property type="project" value="UniProtKB-ARBA"/>
</dbReference>
<dbReference type="InterPro" id="IPR001128">
    <property type="entry name" value="Cyt_P450"/>
</dbReference>
<dbReference type="GO" id="GO:0004497">
    <property type="term" value="F:monooxygenase activity"/>
    <property type="evidence" value="ECO:0007669"/>
    <property type="project" value="UniProtKB-KW"/>
</dbReference>
<evidence type="ECO:0000256" key="3">
    <source>
        <dbReference type="ARBA" id="ARBA00023002"/>
    </source>
</evidence>
<dbReference type="PROSITE" id="PS00086">
    <property type="entry name" value="CYTOCHROME_P450"/>
    <property type="match status" value="1"/>
</dbReference>
<evidence type="ECO:0000313" key="8">
    <source>
        <dbReference type="Proteomes" id="UP001139887"/>
    </source>
</evidence>
<dbReference type="Pfam" id="PF00067">
    <property type="entry name" value="p450"/>
    <property type="match status" value="1"/>
</dbReference>
<proteinExistence type="inferred from homology"/>
<dbReference type="SUPFAM" id="SSF48264">
    <property type="entry name" value="Cytochrome P450"/>
    <property type="match status" value="1"/>
</dbReference>
<comment type="caution">
    <text evidence="7">The sequence shown here is derived from an EMBL/GenBank/DDBJ whole genome shotgun (WGS) entry which is preliminary data.</text>
</comment>
<dbReference type="EMBL" id="JANBUW010000021">
    <property type="protein sequence ID" value="KAJ2850906.1"/>
    <property type="molecule type" value="Genomic_DNA"/>
</dbReference>
<dbReference type="InterPro" id="IPR017972">
    <property type="entry name" value="Cyt_P450_CS"/>
</dbReference>
<comment type="similarity">
    <text evidence="6">Belongs to the cytochrome P450 family.</text>
</comment>
<evidence type="ECO:0000256" key="6">
    <source>
        <dbReference type="RuleBase" id="RU000461"/>
    </source>
</evidence>
<reference evidence="7" key="1">
    <citation type="submission" date="2022-07" db="EMBL/GenBank/DDBJ databases">
        <title>Phylogenomic reconstructions and comparative analyses of Kickxellomycotina fungi.</title>
        <authorList>
            <person name="Reynolds N.K."/>
            <person name="Stajich J.E."/>
            <person name="Barry K."/>
            <person name="Grigoriev I.V."/>
            <person name="Crous P."/>
            <person name="Smith M.E."/>
        </authorList>
    </citation>
    <scope>NUCLEOTIDE SEQUENCE</scope>
    <source>
        <strain evidence="7">NRRL 1566</strain>
    </source>
</reference>
<keyword evidence="5 6" id="KW-0349">Heme</keyword>
<dbReference type="PRINTS" id="PR00463">
    <property type="entry name" value="EP450I"/>
</dbReference>
<dbReference type="OrthoDB" id="3934656at2759"/>
<dbReference type="Gene3D" id="1.10.630.10">
    <property type="entry name" value="Cytochrome P450"/>
    <property type="match status" value="1"/>
</dbReference>
<comment type="cofactor">
    <cofactor evidence="1 5">
        <name>heme</name>
        <dbReference type="ChEBI" id="CHEBI:30413"/>
    </cofactor>
</comment>
<protein>
    <recommendedName>
        <fullName evidence="9">Cytochrome P450</fullName>
    </recommendedName>
</protein>
<evidence type="ECO:0000256" key="5">
    <source>
        <dbReference type="PIRSR" id="PIRSR602401-1"/>
    </source>
</evidence>
<dbReference type="PANTHER" id="PTHR24305">
    <property type="entry name" value="CYTOCHROME P450"/>
    <property type="match status" value="1"/>
</dbReference>
<keyword evidence="6" id="KW-0503">Monooxygenase</keyword>
<keyword evidence="3 6" id="KW-0560">Oxidoreductase</keyword>
<accession>A0A9W8M1G2</accession>
<evidence type="ECO:0000256" key="4">
    <source>
        <dbReference type="ARBA" id="ARBA00023004"/>
    </source>
</evidence>
<dbReference type="InterPro" id="IPR050121">
    <property type="entry name" value="Cytochrome_P450_monoxygenase"/>
</dbReference>
<dbReference type="GO" id="GO:0005506">
    <property type="term" value="F:iron ion binding"/>
    <property type="evidence" value="ECO:0007669"/>
    <property type="project" value="InterPro"/>
</dbReference>
<feature type="binding site" description="axial binding residue" evidence="5">
    <location>
        <position position="460"/>
    </location>
    <ligand>
        <name>heme</name>
        <dbReference type="ChEBI" id="CHEBI:30413"/>
    </ligand>
    <ligandPart>
        <name>Fe</name>
        <dbReference type="ChEBI" id="CHEBI:18248"/>
    </ligandPart>
</feature>
<evidence type="ECO:0000256" key="1">
    <source>
        <dbReference type="ARBA" id="ARBA00001971"/>
    </source>
</evidence>
<dbReference type="GO" id="GO:0016705">
    <property type="term" value="F:oxidoreductase activity, acting on paired donors, with incorporation or reduction of molecular oxygen"/>
    <property type="evidence" value="ECO:0007669"/>
    <property type="project" value="InterPro"/>
</dbReference>